<reference evidence="1 2" key="1">
    <citation type="submission" date="2017-07" db="EMBL/GenBank/DDBJ databases">
        <title>Whole genome sequence of Azospirillum brasilense 2A1, a potential biofertilizer strain.</title>
        <authorList>
            <person name="Fontana C.A."/>
            <person name="Toffoli L.M."/>
            <person name="Salazar S.M."/>
            <person name="Puglisi E."/>
            <person name="Pedraza R."/>
            <person name="Bassi D."/>
            <person name="Cocconcelli P.S."/>
        </authorList>
    </citation>
    <scope>NUCLEOTIDE SEQUENCE [LARGE SCALE GENOMIC DNA]</scope>
    <source>
        <strain evidence="1 2">2A1</strain>
        <plasmid evidence="1">unnamed</plasmid>
    </source>
</reference>
<keyword evidence="1" id="KW-0614">Plasmid</keyword>
<evidence type="ECO:0008006" key="3">
    <source>
        <dbReference type="Google" id="ProtNLM"/>
    </source>
</evidence>
<comment type="caution">
    <text evidence="1">The sequence shown here is derived from an EMBL/GenBank/DDBJ whole genome shotgun (WGS) entry which is preliminary data.</text>
</comment>
<dbReference type="EMBL" id="NOWT01000022">
    <property type="protein sequence ID" value="OYD82406.1"/>
    <property type="molecule type" value="Genomic_DNA"/>
</dbReference>
<dbReference type="GO" id="GO:0003700">
    <property type="term" value="F:DNA-binding transcription factor activity"/>
    <property type="evidence" value="ECO:0007669"/>
    <property type="project" value="InterPro"/>
</dbReference>
<accession>A0A235H9H3</accession>
<evidence type="ECO:0000313" key="2">
    <source>
        <dbReference type="Proteomes" id="UP000215367"/>
    </source>
</evidence>
<proteinExistence type="predicted"/>
<dbReference type="SUPFAM" id="SSF88946">
    <property type="entry name" value="Sigma2 domain of RNA polymerase sigma factors"/>
    <property type="match status" value="1"/>
</dbReference>
<dbReference type="InterPro" id="IPR013325">
    <property type="entry name" value="RNA_pol_sigma_r2"/>
</dbReference>
<organism evidence="1 2">
    <name type="scientific">Azospirillum brasilense</name>
    <dbReference type="NCBI Taxonomy" id="192"/>
    <lineage>
        <taxon>Bacteria</taxon>
        <taxon>Pseudomonadati</taxon>
        <taxon>Pseudomonadota</taxon>
        <taxon>Alphaproteobacteria</taxon>
        <taxon>Rhodospirillales</taxon>
        <taxon>Azospirillaceae</taxon>
        <taxon>Azospirillum</taxon>
    </lineage>
</organism>
<dbReference type="Gene3D" id="1.10.1740.10">
    <property type="match status" value="1"/>
</dbReference>
<dbReference type="Proteomes" id="UP000215367">
    <property type="component" value="Unassembled WGS sequence"/>
</dbReference>
<dbReference type="AlphaFoldDB" id="A0A235H9H3"/>
<geneLocation type="plasmid" evidence="1">
    <name>unnamed</name>
</geneLocation>
<protein>
    <recommendedName>
        <fullName evidence="3">RNA polymerase sigma-70 region 2 domain-containing protein</fullName>
    </recommendedName>
</protein>
<sequence>MRGDCAAFQAIVMLHLKELFEAARRELHYRVTIGDLGPDDLTPEELAGDVLIRAWQNRHRRPPGLGARAWLLALLFRVVEDIVRREARFKNPAKVSLEAPVPPDPVYDDNESFRAWHQPDEMTRLRDVVQDRSFMPPEQAAAEAFTRSLDPRVRHVFLLAEVHRVRLPEAAMPLGLSRCARWPTYSARPMRSMQRSTPCFAEASTERTSTL</sequence>
<evidence type="ECO:0000313" key="1">
    <source>
        <dbReference type="EMBL" id="OYD82406.1"/>
    </source>
</evidence>
<dbReference type="GO" id="GO:0006352">
    <property type="term" value="P:DNA-templated transcription initiation"/>
    <property type="evidence" value="ECO:0007669"/>
    <property type="project" value="InterPro"/>
</dbReference>
<name>A0A235H9H3_AZOBR</name>
<gene>
    <name evidence="1" type="ORF">CHT98_20890</name>
</gene>